<keyword evidence="7" id="KW-0547">Nucleotide-binding</keyword>
<dbReference type="CDD" id="cd00082">
    <property type="entry name" value="HisKA"/>
    <property type="match status" value="1"/>
</dbReference>
<evidence type="ECO:0000256" key="5">
    <source>
        <dbReference type="SAM" id="SignalP"/>
    </source>
</evidence>
<dbReference type="InterPro" id="IPR013783">
    <property type="entry name" value="Ig-like_fold"/>
</dbReference>
<dbReference type="EMBL" id="JAUHJS010000004">
    <property type="protein sequence ID" value="MDN4165787.1"/>
    <property type="molecule type" value="Genomic_DNA"/>
</dbReference>
<dbReference type="RefSeq" id="WP_320004317.1">
    <property type="nucleotide sequence ID" value="NZ_JAUHJS010000004.1"/>
</dbReference>
<accession>A0ABT8F5N9</accession>
<dbReference type="Pfam" id="PF00512">
    <property type="entry name" value="HisKA"/>
    <property type="match status" value="1"/>
</dbReference>
<keyword evidence="3" id="KW-0597">Phosphoprotein</keyword>
<dbReference type="PROSITE" id="PS50109">
    <property type="entry name" value="HIS_KIN"/>
    <property type="match status" value="1"/>
</dbReference>
<proteinExistence type="predicted"/>
<evidence type="ECO:0000313" key="7">
    <source>
        <dbReference type="EMBL" id="MDN4165787.1"/>
    </source>
</evidence>
<dbReference type="CDD" id="cd00075">
    <property type="entry name" value="HATPase"/>
    <property type="match status" value="1"/>
</dbReference>
<dbReference type="Pfam" id="PF07495">
    <property type="entry name" value="Y_Y_Y"/>
    <property type="match status" value="1"/>
</dbReference>
<sequence length="1043" mass="117883">MIAVTPYTMNFPRAWLILLVCTFLLGPAFAQIPSAGIPPEVTLYHCQVDQWTGENGLVSNNLTSVIQSDEGFLWITTNNGIMRFDGHQLDVFDKLNVPIFATDGFVKSYEHQGKLYFATRGNGIVRYHEGTFEQLLPDEKQLPRSIRSLLFSKSGKLYVGSDTQGVFAIENDTLSRLPGLPEIDAMVMAMAEGADGSLWIATDGKGLYHYRSDGSFKVYTSKSGLLSDALGAVLVLKDGRVLVGTNQGINVIEQGQVGAWSFLRDTRISYLLSDSYGSIWIGAETGLGRVNEQNHTEEFLYNDATFPGSHITSMVFDEEGSLWISTVKSGLLRLKDTNIRNYSTLQGLSLNRVNSIAESKDGSFYIGEDEGHVDLISKQRIGAIDLPGVPNTAIRDIAFDTQGAMWLATYAGLFRKTGNQVEQIKDPAYPANDFRRILFDSKENMWLATKTGGVIQSREGQVQKIWSRNEGLQSNYILAIEEGPNGLIYIGTHSGGLSVLNPDTGEINTYHAIKDDSGVLIFNVHIDENGRVFIVANVGLFYLEDKNIRPIHLDEVSKGESFFDWVEDDYGNVWVSSNIGVVQFLKSDLLDYIKGKRPHVKRRLLDQDYGMRTKECTGATRSYKARDGKIWVPTLDGVCVIDPQKSMENPHIPPVYITQFQTNQGNVLNWEQEQEYSIDPDNLRFSFNFTALSLLAPEKVRFKYKLENFDADWISTEERWAHYTNLPPGEYTFQVIASNNDGVWNLVGDSVRVKVNPHFYQTAQFYVLIFLFTVMVLFAAYQWRVYGIKKKNLELTKVNSELDRFVYSASHDLRAPLASILGLINVARIDDSPENRTEYYNLIEKSVKKLDSFINDIIEFSRNSRLKIHPEPIDFEALINSLIDELRFLDEKNQIRRVVKVSGTGQFCTDQKRLTIVLNNLISNSIKYHNLHGEDPFIELEVKYTEQQAHIVVRDNGTGISKEHLEHIFKMFYRANESSKGSGLGLYIVKEALEKIKGKIRVESEPYKGSTFYIDIKALSVADTEENNSWLSRLRMGLKAMFQ</sequence>
<keyword evidence="7" id="KW-0067">ATP-binding</keyword>
<keyword evidence="4" id="KW-1133">Transmembrane helix</keyword>
<dbReference type="InterPro" id="IPR011123">
    <property type="entry name" value="Y_Y_Y"/>
</dbReference>
<dbReference type="InterPro" id="IPR003661">
    <property type="entry name" value="HisK_dim/P_dom"/>
</dbReference>
<evidence type="ECO:0000256" key="2">
    <source>
        <dbReference type="ARBA" id="ARBA00012438"/>
    </source>
</evidence>
<name>A0ABT8F5N9_9BACT</name>
<dbReference type="Gene3D" id="2.130.10.10">
    <property type="entry name" value="YVTN repeat-like/Quinoprotein amine dehydrogenase"/>
    <property type="match status" value="3"/>
</dbReference>
<organism evidence="7 8">
    <name type="scientific">Shiella aurantiaca</name>
    <dbReference type="NCBI Taxonomy" id="3058365"/>
    <lineage>
        <taxon>Bacteria</taxon>
        <taxon>Pseudomonadati</taxon>
        <taxon>Bacteroidota</taxon>
        <taxon>Cytophagia</taxon>
        <taxon>Cytophagales</taxon>
        <taxon>Shiellaceae</taxon>
        <taxon>Shiella</taxon>
    </lineage>
</organism>
<dbReference type="Proteomes" id="UP001168552">
    <property type="component" value="Unassembled WGS sequence"/>
</dbReference>
<evidence type="ECO:0000256" key="4">
    <source>
        <dbReference type="SAM" id="Phobius"/>
    </source>
</evidence>
<dbReference type="InterPro" id="IPR003594">
    <property type="entry name" value="HATPase_dom"/>
</dbReference>
<feature type="domain" description="Histidine kinase" evidence="6">
    <location>
        <begin position="808"/>
        <end position="1020"/>
    </location>
</feature>
<keyword evidence="4" id="KW-0812">Transmembrane</keyword>
<dbReference type="EC" id="2.7.13.3" evidence="2"/>
<dbReference type="PRINTS" id="PR00344">
    <property type="entry name" value="BCTRLSENSOR"/>
</dbReference>
<comment type="catalytic activity">
    <reaction evidence="1">
        <text>ATP + protein L-histidine = ADP + protein N-phospho-L-histidine.</text>
        <dbReference type="EC" id="2.7.13.3"/>
    </reaction>
</comment>
<dbReference type="PANTHER" id="PTHR43547">
    <property type="entry name" value="TWO-COMPONENT HISTIDINE KINASE"/>
    <property type="match status" value="1"/>
</dbReference>
<dbReference type="Gene3D" id="1.10.287.130">
    <property type="match status" value="1"/>
</dbReference>
<dbReference type="Pfam" id="PF02518">
    <property type="entry name" value="HATPase_c"/>
    <property type="match status" value="1"/>
</dbReference>
<comment type="caution">
    <text evidence="7">The sequence shown here is derived from an EMBL/GenBank/DDBJ whole genome shotgun (WGS) entry which is preliminary data.</text>
</comment>
<dbReference type="SUPFAM" id="SSF55874">
    <property type="entry name" value="ATPase domain of HSP90 chaperone/DNA topoisomerase II/histidine kinase"/>
    <property type="match status" value="1"/>
</dbReference>
<dbReference type="Gene3D" id="3.30.565.10">
    <property type="entry name" value="Histidine kinase-like ATPase, C-terminal domain"/>
    <property type="match status" value="1"/>
</dbReference>
<evidence type="ECO:0000259" key="6">
    <source>
        <dbReference type="PROSITE" id="PS50109"/>
    </source>
</evidence>
<feature type="transmembrane region" description="Helical" evidence="4">
    <location>
        <begin position="763"/>
        <end position="781"/>
    </location>
</feature>
<dbReference type="SMART" id="SM00388">
    <property type="entry name" value="HisKA"/>
    <property type="match status" value="1"/>
</dbReference>
<protein>
    <recommendedName>
        <fullName evidence="2">histidine kinase</fullName>
        <ecNumber evidence="2">2.7.13.3</ecNumber>
    </recommendedName>
</protein>
<dbReference type="InterPro" id="IPR004358">
    <property type="entry name" value="Sig_transdc_His_kin-like_C"/>
</dbReference>
<dbReference type="InterPro" id="IPR005467">
    <property type="entry name" value="His_kinase_dom"/>
</dbReference>
<evidence type="ECO:0000256" key="1">
    <source>
        <dbReference type="ARBA" id="ARBA00000085"/>
    </source>
</evidence>
<dbReference type="SUPFAM" id="SSF47384">
    <property type="entry name" value="Homodimeric domain of signal transducing histidine kinase"/>
    <property type="match status" value="1"/>
</dbReference>
<dbReference type="InterPro" id="IPR015943">
    <property type="entry name" value="WD40/YVTN_repeat-like_dom_sf"/>
</dbReference>
<dbReference type="GO" id="GO:0005524">
    <property type="term" value="F:ATP binding"/>
    <property type="evidence" value="ECO:0007669"/>
    <property type="project" value="UniProtKB-KW"/>
</dbReference>
<dbReference type="SMART" id="SM00387">
    <property type="entry name" value="HATPase_c"/>
    <property type="match status" value="1"/>
</dbReference>
<feature type="signal peptide" evidence="5">
    <location>
        <begin position="1"/>
        <end position="30"/>
    </location>
</feature>
<evidence type="ECO:0000313" key="8">
    <source>
        <dbReference type="Proteomes" id="UP001168552"/>
    </source>
</evidence>
<reference evidence="7" key="1">
    <citation type="submission" date="2023-06" db="EMBL/GenBank/DDBJ databases">
        <title>Cytophagales bacterium Strain LB-30, isolated from soil.</title>
        <authorList>
            <person name="Liu B."/>
        </authorList>
    </citation>
    <scope>NUCLEOTIDE SEQUENCE</scope>
    <source>
        <strain evidence="7">LB-30</strain>
    </source>
</reference>
<keyword evidence="4" id="KW-0472">Membrane</keyword>
<dbReference type="InterPro" id="IPR036890">
    <property type="entry name" value="HATPase_C_sf"/>
</dbReference>
<dbReference type="Gene3D" id="2.60.40.10">
    <property type="entry name" value="Immunoglobulins"/>
    <property type="match status" value="1"/>
</dbReference>
<dbReference type="PANTHER" id="PTHR43547:SF2">
    <property type="entry name" value="HYBRID SIGNAL TRANSDUCTION HISTIDINE KINASE C"/>
    <property type="match status" value="1"/>
</dbReference>
<dbReference type="InterPro" id="IPR036097">
    <property type="entry name" value="HisK_dim/P_sf"/>
</dbReference>
<dbReference type="CDD" id="cd00146">
    <property type="entry name" value="PKD"/>
    <property type="match status" value="1"/>
</dbReference>
<feature type="chain" id="PRO_5046627421" description="histidine kinase" evidence="5">
    <location>
        <begin position="31"/>
        <end position="1043"/>
    </location>
</feature>
<dbReference type="SUPFAM" id="SSF63829">
    <property type="entry name" value="Calcium-dependent phosphotriesterase"/>
    <property type="match status" value="3"/>
</dbReference>
<gene>
    <name evidence="7" type="ORF">QWY31_09750</name>
</gene>
<evidence type="ECO:0000256" key="3">
    <source>
        <dbReference type="ARBA" id="ARBA00022553"/>
    </source>
</evidence>
<keyword evidence="5" id="KW-0732">Signal</keyword>
<keyword evidence="8" id="KW-1185">Reference proteome</keyword>